<evidence type="ECO:0000256" key="3">
    <source>
        <dbReference type="ARBA" id="ARBA00022989"/>
    </source>
</evidence>
<dbReference type="InterPro" id="IPR018045">
    <property type="entry name" value="S04_transporter_CS"/>
</dbReference>
<keyword evidence="3 5" id="KW-1133">Transmembrane helix</keyword>
<gene>
    <name evidence="7" type="ORF">CRP01_19360</name>
</gene>
<feature type="transmembrane region" description="Helical" evidence="5">
    <location>
        <begin position="29"/>
        <end position="49"/>
    </location>
</feature>
<dbReference type="InterPro" id="IPR002645">
    <property type="entry name" value="STAS_dom"/>
</dbReference>
<sequence>MTVLMKVKQYIPALEWLPNYRSDWLKNDLFAGLTVGVMLVPQGMAYALLAGMPPIYGLYGGLIPLLVYAFLGTSRQLSIGPVAVSGLLVLAGVSQLAEPFTPHYIELVLLTSLLVGFFQLFMGVFRLGIIFNFLSQPVITGFTSAAAVIIVFSQIKYALGMDIPREMNILEKLTHLSRHLGEIHWPTLLICLGGVLLMIGLRRWNRKIPGALFVTALSILIVYIFRLDRYGVDIVQDVPVGLPHFSIPILGLESIKELIPTVLSVSIIGAVEIISIGTVLQKKHRDHTVRPNQEMFATGLSKIAGAFFQALPTSSSFTRSAVNSEAGGKTGMSSVFTAILVALTLIFLTPLFYYLPNAVLAAIVLLAVRSLFDWQEAMRLWRVHRKDFYMMLVTFLATLFIGIAEGVLTGVLLSIGVVLLKAARPHSAILGRLPDTQYFRNTLRFPQAQEEEGVIIFRFDAPLYFMNAAYFGQQMEEIIKDPGLRLVILDASSITDMDASGAEMLNTVVDNIESANINFYICGVLGPVRDLFQETGLVEKIGPKNHFLTVNEAVKAWNTVGKERDRQWKSEAIRTWKEREIQK</sequence>
<reference evidence="7 8" key="1">
    <citation type="submission" date="2017-10" db="EMBL/GenBank/DDBJ databases">
        <title>The draft genome sequence of Lewinella nigricans NBRC 102662.</title>
        <authorList>
            <person name="Wang K."/>
        </authorList>
    </citation>
    <scope>NUCLEOTIDE SEQUENCE [LARGE SCALE GENOMIC DNA]</scope>
    <source>
        <strain evidence="7 8">NBRC 102662</strain>
    </source>
</reference>
<comment type="subcellular location">
    <subcellularLocation>
        <location evidence="1">Membrane</location>
        <topology evidence="1">Multi-pass membrane protein</topology>
    </subcellularLocation>
</comment>
<protein>
    <submittedName>
        <fullName evidence="7">Sodium-independent anion transporter</fullName>
    </submittedName>
</protein>
<dbReference type="CDD" id="cd07042">
    <property type="entry name" value="STAS_SulP_like_sulfate_transporter"/>
    <property type="match status" value="1"/>
</dbReference>
<feature type="transmembrane region" description="Helical" evidence="5">
    <location>
        <begin position="392"/>
        <end position="420"/>
    </location>
</feature>
<dbReference type="OrthoDB" id="9771198at2"/>
<evidence type="ECO:0000256" key="4">
    <source>
        <dbReference type="ARBA" id="ARBA00023136"/>
    </source>
</evidence>
<feature type="transmembrane region" description="Helical" evidence="5">
    <location>
        <begin position="137"/>
        <end position="159"/>
    </location>
</feature>
<dbReference type="InterPro" id="IPR036513">
    <property type="entry name" value="STAS_dom_sf"/>
</dbReference>
<feature type="transmembrane region" description="Helical" evidence="5">
    <location>
        <begin position="78"/>
        <end position="97"/>
    </location>
</feature>
<evidence type="ECO:0000313" key="7">
    <source>
        <dbReference type="EMBL" id="PHN04678.1"/>
    </source>
</evidence>
<feature type="transmembrane region" description="Helical" evidence="5">
    <location>
        <begin position="354"/>
        <end position="372"/>
    </location>
</feature>
<evidence type="ECO:0000313" key="8">
    <source>
        <dbReference type="Proteomes" id="UP000223913"/>
    </source>
</evidence>
<dbReference type="Pfam" id="PF01740">
    <property type="entry name" value="STAS"/>
    <property type="match status" value="1"/>
</dbReference>
<keyword evidence="8" id="KW-1185">Reference proteome</keyword>
<dbReference type="Gene3D" id="3.30.750.24">
    <property type="entry name" value="STAS domain"/>
    <property type="match status" value="1"/>
</dbReference>
<dbReference type="InterPro" id="IPR011547">
    <property type="entry name" value="SLC26A/SulP_dom"/>
</dbReference>
<feature type="transmembrane region" description="Helical" evidence="5">
    <location>
        <begin position="183"/>
        <end position="201"/>
    </location>
</feature>
<keyword evidence="4 5" id="KW-0472">Membrane</keyword>
<feature type="transmembrane region" description="Helical" evidence="5">
    <location>
        <begin position="55"/>
        <end position="71"/>
    </location>
</feature>
<dbReference type="PANTHER" id="PTHR11814">
    <property type="entry name" value="SULFATE TRANSPORTER"/>
    <property type="match status" value="1"/>
</dbReference>
<dbReference type="Proteomes" id="UP000223913">
    <property type="component" value="Unassembled WGS sequence"/>
</dbReference>
<dbReference type="NCBIfam" id="TIGR00815">
    <property type="entry name" value="sulP"/>
    <property type="match status" value="1"/>
</dbReference>
<feature type="transmembrane region" description="Helical" evidence="5">
    <location>
        <begin position="258"/>
        <end position="280"/>
    </location>
</feature>
<accession>A0A2D0N8F6</accession>
<keyword evidence="2 5" id="KW-0812">Transmembrane</keyword>
<dbReference type="PROSITE" id="PS50801">
    <property type="entry name" value="STAS"/>
    <property type="match status" value="1"/>
</dbReference>
<dbReference type="InterPro" id="IPR001902">
    <property type="entry name" value="SLC26A/SulP_fam"/>
</dbReference>
<dbReference type="GO" id="GO:0008271">
    <property type="term" value="F:secondary active sulfate transmembrane transporter activity"/>
    <property type="evidence" value="ECO:0007669"/>
    <property type="project" value="InterPro"/>
</dbReference>
<dbReference type="AlphaFoldDB" id="A0A2D0N8F6"/>
<evidence type="ECO:0000256" key="1">
    <source>
        <dbReference type="ARBA" id="ARBA00004141"/>
    </source>
</evidence>
<dbReference type="SUPFAM" id="SSF52091">
    <property type="entry name" value="SpoIIaa-like"/>
    <property type="match status" value="1"/>
</dbReference>
<dbReference type="GO" id="GO:0016020">
    <property type="term" value="C:membrane"/>
    <property type="evidence" value="ECO:0007669"/>
    <property type="project" value="UniProtKB-SubCell"/>
</dbReference>
<dbReference type="EMBL" id="PDUD01000024">
    <property type="protein sequence ID" value="PHN04678.1"/>
    <property type="molecule type" value="Genomic_DNA"/>
</dbReference>
<feature type="transmembrane region" description="Helical" evidence="5">
    <location>
        <begin position="208"/>
        <end position="225"/>
    </location>
</feature>
<evidence type="ECO:0000256" key="2">
    <source>
        <dbReference type="ARBA" id="ARBA00022692"/>
    </source>
</evidence>
<proteinExistence type="predicted"/>
<dbReference type="Pfam" id="PF00916">
    <property type="entry name" value="Sulfate_transp"/>
    <property type="match status" value="1"/>
</dbReference>
<evidence type="ECO:0000259" key="6">
    <source>
        <dbReference type="PROSITE" id="PS50801"/>
    </source>
</evidence>
<feature type="transmembrane region" description="Helical" evidence="5">
    <location>
        <begin position="330"/>
        <end position="348"/>
    </location>
</feature>
<comment type="caution">
    <text evidence="7">The sequence shown here is derived from an EMBL/GenBank/DDBJ whole genome shotgun (WGS) entry which is preliminary data.</text>
</comment>
<dbReference type="PROSITE" id="PS01130">
    <property type="entry name" value="SLC26A"/>
    <property type="match status" value="1"/>
</dbReference>
<evidence type="ECO:0000256" key="5">
    <source>
        <dbReference type="SAM" id="Phobius"/>
    </source>
</evidence>
<organism evidence="7 8">
    <name type="scientific">Flavilitoribacter nigricans (strain ATCC 23147 / DSM 23189 / NBRC 102662 / NCIMB 1420 / SS-2)</name>
    <name type="common">Lewinella nigricans</name>
    <dbReference type="NCBI Taxonomy" id="1122177"/>
    <lineage>
        <taxon>Bacteria</taxon>
        <taxon>Pseudomonadati</taxon>
        <taxon>Bacteroidota</taxon>
        <taxon>Saprospiria</taxon>
        <taxon>Saprospirales</taxon>
        <taxon>Lewinellaceae</taxon>
        <taxon>Flavilitoribacter</taxon>
    </lineage>
</organism>
<name>A0A2D0N8F6_FLAN2</name>
<feature type="domain" description="STAS" evidence="6">
    <location>
        <begin position="444"/>
        <end position="557"/>
    </location>
</feature>
<feature type="transmembrane region" description="Helical" evidence="5">
    <location>
        <begin position="103"/>
        <end position="125"/>
    </location>
</feature>